<dbReference type="PANTHER" id="PTHR43619">
    <property type="entry name" value="S-ADENOSYL-L-METHIONINE-DEPENDENT METHYLTRANSFERASE YKTD-RELATED"/>
    <property type="match status" value="1"/>
</dbReference>
<reference evidence="5" key="1">
    <citation type="submission" date="2021-12" db="EMBL/GenBank/DDBJ databases">
        <title>Discovery of the Pendulisporaceae a myxobacterial family with distinct sporulation behavior and unique specialized metabolism.</title>
        <authorList>
            <person name="Garcia R."/>
            <person name="Popoff A."/>
            <person name="Bader C.D."/>
            <person name="Loehr J."/>
            <person name="Walesch S."/>
            <person name="Walt C."/>
            <person name="Boldt J."/>
            <person name="Bunk B."/>
            <person name="Haeckl F.J.F.P.J."/>
            <person name="Gunesch A.P."/>
            <person name="Birkelbach J."/>
            <person name="Nuebel U."/>
            <person name="Pietschmann T."/>
            <person name="Bach T."/>
            <person name="Mueller R."/>
        </authorList>
    </citation>
    <scope>NUCLEOTIDE SEQUENCE</scope>
    <source>
        <strain evidence="5">MSr11367</strain>
    </source>
</reference>
<dbReference type="PANTHER" id="PTHR43619:SF2">
    <property type="entry name" value="S-ADENOSYL-L-METHIONINE-DEPENDENT METHYLTRANSFERASES SUPERFAMILY PROTEIN"/>
    <property type="match status" value="1"/>
</dbReference>
<name>A0ABZ2KUM8_9BACT</name>
<dbReference type="InterPro" id="IPR029063">
    <property type="entry name" value="SAM-dependent_MTases_sf"/>
</dbReference>
<dbReference type="GO" id="GO:0032259">
    <property type="term" value="P:methylation"/>
    <property type="evidence" value="ECO:0007669"/>
    <property type="project" value="UniProtKB-KW"/>
</dbReference>
<dbReference type="InterPro" id="IPR011610">
    <property type="entry name" value="SAM_mthyl_Trfase_ML2640-like"/>
</dbReference>
<protein>
    <recommendedName>
        <fullName evidence="4">S-adenosyl-L-methionine-dependent methyltransferase</fullName>
        <ecNumber evidence="4">2.1.1.-</ecNumber>
    </recommendedName>
</protein>
<accession>A0ABZ2KUM8</accession>
<evidence type="ECO:0000256" key="1">
    <source>
        <dbReference type="ARBA" id="ARBA00008138"/>
    </source>
</evidence>
<evidence type="ECO:0000313" key="6">
    <source>
        <dbReference type="Proteomes" id="UP001374803"/>
    </source>
</evidence>
<dbReference type="NCBIfam" id="TIGR00027">
    <property type="entry name" value="mthyl_TIGR00027"/>
    <property type="match status" value="1"/>
</dbReference>
<keyword evidence="6" id="KW-1185">Reference proteome</keyword>
<dbReference type="GO" id="GO:0008168">
    <property type="term" value="F:methyltransferase activity"/>
    <property type="evidence" value="ECO:0007669"/>
    <property type="project" value="UniProtKB-KW"/>
</dbReference>
<evidence type="ECO:0000256" key="3">
    <source>
        <dbReference type="ARBA" id="ARBA00022679"/>
    </source>
</evidence>
<dbReference type="RefSeq" id="WP_394830611.1">
    <property type="nucleotide sequence ID" value="NZ_CP089929.1"/>
</dbReference>
<proteinExistence type="inferred from homology"/>
<keyword evidence="3" id="KW-0808">Transferase</keyword>
<organism evidence="5 6">
    <name type="scientific">Pendulispora rubella</name>
    <dbReference type="NCBI Taxonomy" id="2741070"/>
    <lineage>
        <taxon>Bacteria</taxon>
        <taxon>Pseudomonadati</taxon>
        <taxon>Myxococcota</taxon>
        <taxon>Myxococcia</taxon>
        <taxon>Myxococcales</taxon>
        <taxon>Sorangiineae</taxon>
        <taxon>Pendulisporaceae</taxon>
        <taxon>Pendulispora</taxon>
    </lineage>
</organism>
<evidence type="ECO:0000256" key="2">
    <source>
        <dbReference type="ARBA" id="ARBA00022603"/>
    </source>
</evidence>
<keyword evidence="4" id="KW-0949">S-adenosyl-L-methionine</keyword>
<comment type="similarity">
    <text evidence="1 4">Belongs to the UPF0677 family.</text>
</comment>
<dbReference type="InterPro" id="IPR007213">
    <property type="entry name" value="Ppm1/Ppm2/Tcmp"/>
</dbReference>
<sequence>MPSVEYHRRRSGIESVADTALWIAGYRAMETERRDALFRDPLAAVLAGTRGRDIARSMPNARATAWGIALRTRAIDEFVLSAVHDRGVDTVLNLGAGLDTRPYRLDLPARLRWVEADFPDMIAFKEERLRARVPRCRLERRACDLSGAADRDSLFESVAEGSRCVLVITEGVIAYLTEEQAAELSRALLGQPRFRYWVQDVSTSSVMRRVRKRWAKQLEHHAPFRFFPSSDRWRRDPNKNEWVAFFEGQGWKTTKIRYSTEEGERLQRAMPLSWLLRLAGPVLGASKRNRIRTMSGYVMLQRKNDEERS</sequence>
<comment type="function">
    <text evidence="4">Exhibits S-adenosyl-L-methionine-dependent methyltransferase activity.</text>
</comment>
<evidence type="ECO:0000313" key="5">
    <source>
        <dbReference type="EMBL" id="WXB01004.1"/>
    </source>
</evidence>
<dbReference type="SUPFAM" id="SSF53335">
    <property type="entry name" value="S-adenosyl-L-methionine-dependent methyltransferases"/>
    <property type="match status" value="1"/>
</dbReference>
<dbReference type="EC" id="2.1.1.-" evidence="4"/>
<keyword evidence="2 4" id="KW-0489">Methyltransferase</keyword>
<dbReference type="EMBL" id="CP089983">
    <property type="protein sequence ID" value="WXB01004.1"/>
    <property type="molecule type" value="Genomic_DNA"/>
</dbReference>
<dbReference type="Gene3D" id="3.40.50.150">
    <property type="entry name" value="Vaccinia Virus protein VP39"/>
    <property type="match status" value="1"/>
</dbReference>
<evidence type="ECO:0000256" key="4">
    <source>
        <dbReference type="RuleBase" id="RU362030"/>
    </source>
</evidence>
<dbReference type="Proteomes" id="UP001374803">
    <property type="component" value="Chromosome"/>
</dbReference>
<gene>
    <name evidence="5" type="ORF">LVJ94_29300</name>
</gene>
<dbReference type="Pfam" id="PF04072">
    <property type="entry name" value="LCM"/>
    <property type="match status" value="1"/>
</dbReference>